<keyword evidence="3" id="KW-1185">Reference proteome</keyword>
<dbReference type="AlphaFoldDB" id="M1NJJ8"/>
<dbReference type="HOGENOM" id="CLU_1407000_0_0_7"/>
<keyword evidence="1" id="KW-0472">Membrane</keyword>
<keyword evidence="1" id="KW-1133">Transmembrane helix</keyword>
<feature type="transmembrane region" description="Helical" evidence="1">
    <location>
        <begin position="6"/>
        <end position="28"/>
    </location>
</feature>
<dbReference type="eggNOG" id="ENOG503443T">
    <property type="taxonomic scope" value="Bacteria"/>
</dbReference>
<evidence type="ECO:0000313" key="2">
    <source>
        <dbReference type="EMBL" id="AGF79749.1"/>
    </source>
</evidence>
<dbReference type="KEGG" id="dsf:UWK_03222"/>
<dbReference type="OrthoDB" id="5511222at2"/>
<keyword evidence="1" id="KW-0812">Transmembrane</keyword>
<dbReference type="RefSeq" id="WP_015405433.1">
    <property type="nucleotide sequence ID" value="NC_020304.1"/>
</dbReference>
<name>M1NJJ8_DESSD</name>
<dbReference type="EMBL" id="CP003985">
    <property type="protein sequence ID" value="AGF79749.1"/>
    <property type="molecule type" value="Genomic_DNA"/>
</dbReference>
<proteinExistence type="predicted"/>
<feature type="transmembrane region" description="Helical" evidence="1">
    <location>
        <begin position="35"/>
        <end position="55"/>
    </location>
</feature>
<sequence length="190" mass="22245">MFGLAVIVFFVFYLAVSIGVTVLAVRWAKNRGRRAWLWGGLVAFIMYNLVFWDYLPTLITFKYLVHTRSGFWVYKTLEQWKAENPGVAETLTWKKLSPSYEATGITRGYKLNQRIGWVFIEHRLPILPVVTQEELIIDTKTDETLAKRVQIYSGSSSDLKFWTHLRQPAIKKKEFSELKKTYKQTGEEKR</sequence>
<evidence type="ECO:0000313" key="3">
    <source>
        <dbReference type="Proteomes" id="UP000011721"/>
    </source>
</evidence>
<dbReference type="STRING" id="1167006.UWK_03222"/>
<reference evidence="3" key="1">
    <citation type="journal article" date="2013" name="Stand. Genomic Sci.">
        <title>Complete genome sequence of Desulfocapsa sulfexigens, a marine deltaproteobacterium specialized in disproportionating inorganic sulfur compounds.</title>
        <authorList>
            <person name="Finster K.W."/>
            <person name="Kjeldsen K.U."/>
            <person name="Kube M."/>
            <person name="Reinhardt R."/>
            <person name="Mussmann M."/>
            <person name="Amann R."/>
            <person name="Schreiber L."/>
        </authorList>
    </citation>
    <scope>NUCLEOTIDE SEQUENCE [LARGE SCALE GENOMIC DNA]</scope>
    <source>
        <strain evidence="3">DSM 10523 / SB164P1</strain>
    </source>
</reference>
<accession>M1NJJ8</accession>
<dbReference type="Proteomes" id="UP000011721">
    <property type="component" value="Chromosome"/>
</dbReference>
<protein>
    <submittedName>
        <fullName evidence="2">Uncharacterized protein</fullName>
    </submittedName>
</protein>
<evidence type="ECO:0000256" key="1">
    <source>
        <dbReference type="SAM" id="Phobius"/>
    </source>
</evidence>
<organism evidence="2 3">
    <name type="scientific">Desulfocapsa sulfexigens (strain DSM 10523 / SB164P1)</name>
    <dbReference type="NCBI Taxonomy" id="1167006"/>
    <lineage>
        <taxon>Bacteria</taxon>
        <taxon>Pseudomonadati</taxon>
        <taxon>Thermodesulfobacteriota</taxon>
        <taxon>Desulfobulbia</taxon>
        <taxon>Desulfobulbales</taxon>
        <taxon>Desulfocapsaceae</taxon>
        <taxon>Desulfocapsa</taxon>
    </lineage>
</organism>
<gene>
    <name evidence="2" type="ordered locus">UWK_03222</name>
</gene>